<evidence type="ECO:0000313" key="2">
    <source>
        <dbReference type="EMBL" id="KAG2431485.1"/>
    </source>
</evidence>
<dbReference type="Proteomes" id="UP000650467">
    <property type="component" value="Unassembled WGS sequence"/>
</dbReference>
<comment type="caution">
    <text evidence="2">The sequence shown here is derived from an EMBL/GenBank/DDBJ whole genome shotgun (WGS) entry which is preliminary data.</text>
</comment>
<dbReference type="Gene3D" id="2.40.10.10">
    <property type="entry name" value="Trypsin-like serine proteases"/>
    <property type="match status" value="2"/>
</dbReference>
<evidence type="ECO:0000313" key="3">
    <source>
        <dbReference type="Proteomes" id="UP000650467"/>
    </source>
</evidence>
<accession>A0A835VXF6</accession>
<proteinExistence type="predicted"/>
<dbReference type="Pfam" id="PF13365">
    <property type="entry name" value="Trypsin_2"/>
    <property type="match status" value="1"/>
</dbReference>
<keyword evidence="3" id="KW-1185">Reference proteome</keyword>
<dbReference type="SUPFAM" id="SSF50494">
    <property type="entry name" value="Trypsin-like serine proteases"/>
    <property type="match status" value="1"/>
</dbReference>
<reference evidence="2" key="1">
    <citation type="journal article" date="2020" name="bioRxiv">
        <title>Comparative genomics of Chlamydomonas.</title>
        <authorList>
            <person name="Craig R.J."/>
            <person name="Hasan A.R."/>
            <person name="Ness R.W."/>
            <person name="Keightley P.D."/>
        </authorList>
    </citation>
    <scope>NUCLEOTIDE SEQUENCE</scope>
    <source>
        <strain evidence="2">SAG 7.73</strain>
    </source>
</reference>
<feature type="region of interest" description="Disordered" evidence="1">
    <location>
        <begin position="135"/>
        <end position="154"/>
    </location>
</feature>
<evidence type="ECO:0008006" key="4">
    <source>
        <dbReference type="Google" id="ProtNLM"/>
    </source>
</evidence>
<sequence>MADVAASHDQGIQRATYSARFVARDSDWNTFTVLEKDLLVTTWHSFPEAVVGQGLELYVNDPSAPQQRRVDAEVFKILPLSDLLYVKLKGGAEVEAPPKDHFVGCGSEYLLLAASSPSHPSRYSISHGRISSTDIDRDANIRGDTPSNPGDSGGGCFSVETGKLVAINLGRVEAEGKAVLKPVSTVMGLLYGV</sequence>
<gene>
    <name evidence="2" type="ORF">HXX76_009499</name>
</gene>
<dbReference type="AlphaFoldDB" id="A0A835VXF6"/>
<dbReference type="InterPro" id="IPR043504">
    <property type="entry name" value="Peptidase_S1_PA_chymotrypsin"/>
</dbReference>
<evidence type="ECO:0000256" key="1">
    <source>
        <dbReference type="SAM" id="MobiDB-lite"/>
    </source>
</evidence>
<name>A0A835VXF6_CHLIN</name>
<protein>
    <recommendedName>
        <fullName evidence="4">Serine protease</fullName>
    </recommendedName>
</protein>
<dbReference type="OrthoDB" id="541755at2759"/>
<organism evidence="2 3">
    <name type="scientific">Chlamydomonas incerta</name>
    <dbReference type="NCBI Taxonomy" id="51695"/>
    <lineage>
        <taxon>Eukaryota</taxon>
        <taxon>Viridiplantae</taxon>
        <taxon>Chlorophyta</taxon>
        <taxon>core chlorophytes</taxon>
        <taxon>Chlorophyceae</taxon>
        <taxon>CS clade</taxon>
        <taxon>Chlamydomonadales</taxon>
        <taxon>Chlamydomonadaceae</taxon>
        <taxon>Chlamydomonas</taxon>
    </lineage>
</organism>
<dbReference type="InterPro" id="IPR009003">
    <property type="entry name" value="Peptidase_S1_PA"/>
</dbReference>
<dbReference type="EMBL" id="JAEHOC010000024">
    <property type="protein sequence ID" value="KAG2431485.1"/>
    <property type="molecule type" value="Genomic_DNA"/>
</dbReference>